<evidence type="ECO:0000313" key="2">
    <source>
        <dbReference type="EMBL" id="KAF7266462.1"/>
    </source>
</evidence>
<comment type="caution">
    <text evidence="2">The sequence shown here is derived from an EMBL/GenBank/DDBJ whole genome shotgun (WGS) entry which is preliminary data.</text>
</comment>
<feature type="compositionally biased region" description="Polar residues" evidence="1">
    <location>
        <begin position="20"/>
        <end position="29"/>
    </location>
</feature>
<name>A0A834HPW5_RHYFE</name>
<proteinExistence type="predicted"/>
<evidence type="ECO:0000313" key="3">
    <source>
        <dbReference type="Proteomes" id="UP000625711"/>
    </source>
</evidence>
<sequence>MMEVKRCDKYKLVKRVQQVRGETNKQPASIPSHHPTPPRLRHDIHNDLKNGIDIGQMRIDSAMYRISTVVASPSPN</sequence>
<gene>
    <name evidence="2" type="ORF">GWI33_020229</name>
</gene>
<keyword evidence="3" id="KW-1185">Reference proteome</keyword>
<dbReference type="EMBL" id="JAACXV010014540">
    <property type="protein sequence ID" value="KAF7266462.1"/>
    <property type="molecule type" value="Genomic_DNA"/>
</dbReference>
<protein>
    <submittedName>
        <fullName evidence="2">Uncharacterized protein</fullName>
    </submittedName>
</protein>
<accession>A0A834HPW5</accession>
<organism evidence="2 3">
    <name type="scientific">Rhynchophorus ferrugineus</name>
    <name type="common">Red palm weevil</name>
    <name type="synonym">Curculio ferrugineus</name>
    <dbReference type="NCBI Taxonomy" id="354439"/>
    <lineage>
        <taxon>Eukaryota</taxon>
        <taxon>Metazoa</taxon>
        <taxon>Ecdysozoa</taxon>
        <taxon>Arthropoda</taxon>
        <taxon>Hexapoda</taxon>
        <taxon>Insecta</taxon>
        <taxon>Pterygota</taxon>
        <taxon>Neoptera</taxon>
        <taxon>Endopterygota</taxon>
        <taxon>Coleoptera</taxon>
        <taxon>Polyphaga</taxon>
        <taxon>Cucujiformia</taxon>
        <taxon>Curculionidae</taxon>
        <taxon>Dryophthorinae</taxon>
        <taxon>Rhynchophorus</taxon>
    </lineage>
</organism>
<reference evidence="2" key="1">
    <citation type="submission" date="2020-08" db="EMBL/GenBank/DDBJ databases">
        <title>Genome sequencing and assembly of the red palm weevil Rhynchophorus ferrugineus.</title>
        <authorList>
            <person name="Dias G.B."/>
            <person name="Bergman C.M."/>
            <person name="Manee M."/>
        </authorList>
    </citation>
    <scope>NUCLEOTIDE SEQUENCE</scope>
    <source>
        <strain evidence="2">AA-2017</strain>
        <tissue evidence="2">Whole larva</tissue>
    </source>
</reference>
<dbReference type="AlphaFoldDB" id="A0A834HPW5"/>
<evidence type="ECO:0000256" key="1">
    <source>
        <dbReference type="SAM" id="MobiDB-lite"/>
    </source>
</evidence>
<dbReference type="Proteomes" id="UP000625711">
    <property type="component" value="Unassembled WGS sequence"/>
</dbReference>
<feature type="region of interest" description="Disordered" evidence="1">
    <location>
        <begin position="19"/>
        <end position="41"/>
    </location>
</feature>